<feature type="region of interest" description="Disordered" evidence="1">
    <location>
        <begin position="68"/>
        <end position="92"/>
    </location>
</feature>
<evidence type="ECO:0000256" key="1">
    <source>
        <dbReference type="SAM" id="MobiDB-lite"/>
    </source>
</evidence>
<dbReference type="OrthoDB" id="1918879at2759"/>
<dbReference type="Proteomes" id="UP000541444">
    <property type="component" value="Unassembled WGS sequence"/>
</dbReference>
<feature type="compositionally biased region" description="Acidic residues" evidence="1">
    <location>
        <begin position="305"/>
        <end position="321"/>
    </location>
</feature>
<feature type="compositionally biased region" description="Polar residues" evidence="1">
    <location>
        <begin position="264"/>
        <end position="274"/>
    </location>
</feature>
<sequence>MMGSSKQHLRELLNEDQEPFILKNYIHDKRTLFHHKSQFHLKNTKPISQNSIFHHDFCKTACFNLKNSPTKSPKSPLFSPSKSPIRTSNPNPNTLFIQIPSRTAALLLEAALRIQAQKQRPQKNSSRFGFLGSILRKLGSKKRNRDKGDEIKVSVKDILRWDSINGGKKPIFRNDLIENGEIKRGSDVGFSCSCNSRLSSAWSENNEEKSLDLETSTSSSSSEELEDAINGGLCEKGLFCSSPFRFILQQTSSPDCRTPEFDTPLSSPTRQTVNDGEETVNCVKEQCEEEEEKEQNSPVSVLDPPFEDDEDEGHDDNDEQGGYELERSFAIVQRAKQQLLHKLRRFERLADLDPIELEKRMSEEECYDEDDDEDSVLSNEVGDGLYFEDVLYQRIPLDMKKLVLDLVAEERGEEMTEPCYMESVARKVWDRLEAWKEVESNTIDMMVELDLRRDSDGWMKIHKQLQETSTVIEHAIFNYLIEELSDELVYPNGH</sequence>
<evidence type="ECO:0000313" key="4">
    <source>
        <dbReference type="Proteomes" id="UP000541444"/>
    </source>
</evidence>
<dbReference type="AlphaFoldDB" id="A0A7J7NGQ6"/>
<name>A0A7J7NGQ6_9MAGN</name>
<dbReference type="Pfam" id="PF14309">
    <property type="entry name" value="DUF4378"/>
    <property type="match status" value="1"/>
</dbReference>
<proteinExistence type="predicted"/>
<keyword evidence="4" id="KW-1185">Reference proteome</keyword>
<evidence type="ECO:0000313" key="3">
    <source>
        <dbReference type="EMBL" id="KAF6166058.1"/>
    </source>
</evidence>
<feature type="region of interest" description="Disordered" evidence="1">
    <location>
        <begin position="205"/>
        <end position="224"/>
    </location>
</feature>
<dbReference type="PANTHER" id="PTHR33623:SF5">
    <property type="entry name" value="HISTONE-LYSINE N-METHYLTRANSFERASE SETD1B-LIKE PROTEIN"/>
    <property type="match status" value="1"/>
</dbReference>
<feature type="compositionally biased region" description="Low complexity" evidence="1">
    <location>
        <begin position="68"/>
        <end position="84"/>
    </location>
</feature>
<dbReference type="InterPro" id="IPR025486">
    <property type="entry name" value="DUF4378"/>
</dbReference>
<evidence type="ECO:0000259" key="2">
    <source>
        <dbReference type="Pfam" id="PF14309"/>
    </source>
</evidence>
<accession>A0A7J7NGQ6</accession>
<gene>
    <name evidence="3" type="ORF">GIB67_012955</name>
</gene>
<dbReference type="PANTHER" id="PTHR33623">
    <property type="entry name" value="OS04G0572500 PROTEIN"/>
    <property type="match status" value="1"/>
</dbReference>
<feature type="region of interest" description="Disordered" evidence="1">
    <location>
        <begin position="253"/>
        <end position="321"/>
    </location>
</feature>
<protein>
    <recommendedName>
        <fullName evidence="2">DUF4378 domain-containing protein</fullName>
    </recommendedName>
</protein>
<feature type="domain" description="DUF4378" evidence="2">
    <location>
        <begin position="420"/>
        <end position="483"/>
    </location>
</feature>
<feature type="compositionally biased region" description="Low complexity" evidence="1">
    <location>
        <begin position="213"/>
        <end position="222"/>
    </location>
</feature>
<comment type="caution">
    <text evidence="3">The sequence shown here is derived from an EMBL/GenBank/DDBJ whole genome shotgun (WGS) entry which is preliminary data.</text>
</comment>
<organism evidence="3 4">
    <name type="scientific">Kingdonia uniflora</name>
    <dbReference type="NCBI Taxonomy" id="39325"/>
    <lineage>
        <taxon>Eukaryota</taxon>
        <taxon>Viridiplantae</taxon>
        <taxon>Streptophyta</taxon>
        <taxon>Embryophyta</taxon>
        <taxon>Tracheophyta</taxon>
        <taxon>Spermatophyta</taxon>
        <taxon>Magnoliopsida</taxon>
        <taxon>Ranunculales</taxon>
        <taxon>Circaeasteraceae</taxon>
        <taxon>Kingdonia</taxon>
    </lineage>
</organism>
<dbReference type="EMBL" id="JACGCM010000816">
    <property type="protein sequence ID" value="KAF6166058.1"/>
    <property type="molecule type" value="Genomic_DNA"/>
</dbReference>
<reference evidence="3 4" key="1">
    <citation type="journal article" date="2020" name="IScience">
        <title>Genome Sequencing of the Endangered Kingdonia uniflora (Circaeasteraceae, Ranunculales) Reveals Potential Mechanisms of Evolutionary Specialization.</title>
        <authorList>
            <person name="Sun Y."/>
            <person name="Deng T."/>
            <person name="Zhang A."/>
            <person name="Moore M.J."/>
            <person name="Landis J.B."/>
            <person name="Lin N."/>
            <person name="Zhang H."/>
            <person name="Zhang X."/>
            <person name="Huang J."/>
            <person name="Zhang X."/>
            <person name="Sun H."/>
            <person name="Wang H."/>
        </authorList>
    </citation>
    <scope>NUCLEOTIDE SEQUENCE [LARGE SCALE GENOMIC DNA]</scope>
    <source>
        <strain evidence="3">TB1705</strain>
        <tissue evidence="3">Leaf</tissue>
    </source>
</reference>